<dbReference type="InterPro" id="IPR006091">
    <property type="entry name" value="Acyl-CoA_Oxase/DH_mid-dom"/>
</dbReference>
<accession>A0A947CW57</accession>
<dbReference type="PANTHER" id="PTHR43884:SF25">
    <property type="entry name" value="ACYL-COA DEHYDROGENASE YDBM-RELATED"/>
    <property type="match status" value="1"/>
</dbReference>
<evidence type="ECO:0000259" key="4">
    <source>
        <dbReference type="Pfam" id="PF02770"/>
    </source>
</evidence>
<dbReference type="SUPFAM" id="SSF56645">
    <property type="entry name" value="Acyl-CoA dehydrogenase NM domain-like"/>
    <property type="match status" value="1"/>
</dbReference>
<feature type="domain" description="Acyl-CoA dehydrogenase C-terminal" evidence="6">
    <location>
        <begin position="301"/>
        <end position="421"/>
    </location>
</feature>
<dbReference type="InterPro" id="IPR036250">
    <property type="entry name" value="AcylCo_DH-like_C"/>
</dbReference>
<evidence type="ECO:0000313" key="7">
    <source>
        <dbReference type="EMBL" id="MBT9281840.1"/>
    </source>
</evidence>
<proteinExistence type="predicted"/>
<dbReference type="Pfam" id="PF02770">
    <property type="entry name" value="Acyl-CoA_dh_M"/>
    <property type="match status" value="1"/>
</dbReference>
<evidence type="ECO:0000256" key="1">
    <source>
        <dbReference type="ARBA" id="ARBA00022630"/>
    </source>
</evidence>
<evidence type="ECO:0000259" key="6">
    <source>
        <dbReference type="Pfam" id="PF08028"/>
    </source>
</evidence>
<dbReference type="GO" id="GO:0050660">
    <property type="term" value="F:flavin adenine dinucleotide binding"/>
    <property type="evidence" value="ECO:0007669"/>
    <property type="project" value="InterPro"/>
</dbReference>
<dbReference type="Gene3D" id="1.10.540.10">
    <property type="entry name" value="Acyl-CoA dehydrogenase/oxidase, N-terminal domain"/>
    <property type="match status" value="1"/>
</dbReference>
<dbReference type="Gene3D" id="1.20.140.10">
    <property type="entry name" value="Butyryl-CoA Dehydrogenase, subunit A, domain 3"/>
    <property type="match status" value="1"/>
</dbReference>
<protein>
    <submittedName>
        <fullName evidence="7">Acyl-CoA/acyl-ACP dehydrogenase</fullName>
    </submittedName>
</protein>
<sequence length="452" mass="48512">MGEATTAERAGDEETAAGPGPVAPAVSGGAAPRPERFGDPEVEAAAAPAPAGPDWVARARELARAFAETAGRYDREGAFPHEHFERLKAAGFFRLTVPRDFGGEEASLTLLLQVLEALAWGDGSTALALGWHLGLILHYRASRRWPEERFRELCRAVVEEAALINHFSTEPATGSPSRGGLPETKAVPVPGGFRLYGRKTFGTLSAVARFFVVTATVADGGATASGGEREEGGAARVGEFLVERGEGLRIEKTWDTLGMRATASDDVVLEGAFVPAERLLGFRGERRPGRIDDGDGWYLFIPAVYLGIARAARDAAVHFAKTYRPNSLGGRPIADVPHVRQKIGEMERLLWTARTVVYAVAERWDRDAAGRAALRPEVGAAKSVATNAAIDVVDRAMRIVGGQSLSRALPLERLYRDVRAGLHNPPMDDAVLEMLAAQALEEPPKEPRGFGV</sequence>
<dbReference type="CDD" id="cd00567">
    <property type="entry name" value="ACAD"/>
    <property type="match status" value="1"/>
</dbReference>
<evidence type="ECO:0000313" key="8">
    <source>
        <dbReference type="Proteomes" id="UP000748108"/>
    </source>
</evidence>
<dbReference type="SUPFAM" id="SSF47203">
    <property type="entry name" value="Acyl-CoA dehydrogenase C-terminal domain-like"/>
    <property type="match status" value="1"/>
</dbReference>
<feature type="domain" description="Acyl-CoA dehydrogenase/oxidase N-terminal" evidence="5">
    <location>
        <begin position="59"/>
        <end position="137"/>
    </location>
</feature>
<feature type="region of interest" description="Disordered" evidence="3">
    <location>
        <begin position="1"/>
        <end position="50"/>
    </location>
</feature>
<comment type="caution">
    <text evidence="7">The sequence shown here is derived from an EMBL/GenBank/DDBJ whole genome shotgun (WGS) entry which is preliminary data.</text>
</comment>
<dbReference type="Pfam" id="PF02771">
    <property type="entry name" value="Acyl-CoA_dh_N"/>
    <property type="match status" value="1"/>
</dbReference>
<dbReference type="InterPro" id="IPR046373">
    <property type="entry name" value="Acyl-CoA_Oxase/DH_mid-dom_sf"/>
</dbReference>
<dbReference type="AlphaFoldDB" id="A0A947CW57"/>
<gene>
    <name evidence="7" type="ORF">KM312_04165</name>
</gene>
<dbReference type="InterPro" id="IPR037069">
    <property type="entry name" value="AcylCoA_DH/ox_N_sf"/>
</dbReference>
<feature type="compositionally biased region" description="Low complexity" evidence="3">
    <location>
        <begin position="16"/>
        <end position="32"/>
    </location>
</feature>
<evidence type="ECO:0000256" key="2">
    <source>
        <dbReference type="ARBA" id="ARBA00023002"/>
    </source>
</evidence>
<keyword evidence="1" id="KW-0285">Flavoprotein</keyword>
<evidence type="ECO:0000256" key="3">
    <source>
        <dbReference type="SAM" id="MobiDB-lite"/>
    </source>
</evidence>
<dbReference type="Pfam" id="PF08028">
    <property type="entry name" value="Acyl-CoA_dh_2"/>
    <property type="match status" value="1"/>
</dbReference>
<evidence type="ECO:0000259" key="5">
    <source>
        <dbReference type="Pfam" id="PF02771"/>
    </source>
</evidence>
<dbReference type="Proteomes" id="UP000748108">
    <property type="component" value="Unassembled WGS sequence"/>
</dbReference>
<dbReference type="EMBL" id="JAHHQF010000043">
    <property type="protein sequence ID" value="MBT9281840.1"/>
    <property type="molecule type" value="Genomic_DNA"/>
</dbReference>
<dbReference type="InterPro" id="IPR013107">
    <property type="entry name" value="Acyl-CoA_DH_C"/>
</dbReference>
<dbReference type="Gene3D" id="2.40.110.10">
    <property type="entry name" value="Butyryl-CoA Dehydrogenase, subunit A, domain 2"/>
    <property type="match status" value="1"/>
</dbReference>
<dbReference type="PANTHER" id="PTHR43884">
    <property type="entry name" value="ACYL-COA DEHYDROGENASE"/>
    <property type="match status" value="1"/>
</dbReference>
<keyword evidence="2" id="KW-0560">Oxidoreductase</keyword>
<dbReference type="InterPro" id="IPR013786">
    <property type="entry name" value="AcylCoA_DH/ox_N"/>
</dbReference>
<name>A0A947CW57_HYDSH</name>
<reference evidence="7" key="1">
    <citation type="journal article" date="2021" name="Microbiology">
        <title>Metagenomic Analysis of the Microbial Community in the Underground Coal Fire Area (Kemerovo Region, Russia) Revealed Predominance of Thermophilic Members of the Phyla Deinococcus-thermus, Aquificae, and Firmicutes.</title>
        <authorList>
            <person name="Kadnikov V."/>
            <person name="Mardanov A.V."/>
            <person name="Beletsky A.V."/>
            <person name="Karnachuk O.V."/>
            <person name="Ravin N.V."/>
        </authorList>
    </citation>
    <scope>NUCLEOTIDE SEQUENCE</scope>
    <source>
        <strain evidence="7">RBS10-49</strain>
    </source>
</reference>
<dbReference type="InterPro" id="IPR009100">
    <property type="entry name" value="AcylCoA_DH/oxidase_NM_dom_sf"/>
</dbReference>
<feature type="domain" description="Acyl-CoA oxidase/dehydrogenase middle" evidence="4">
    <location>
        <begin position="168"/>
        <end position="270"/>
    </location>
</feature>
<organism evidence="7 8">
    <name type="scientific">Hydrogenibacillus schlegelii</name>
    <name type="common">Bacillus schlegelii</name>
    <dbReference type="NCBI Taxonomy" id="1484"/>
    <lineage>
        <taxon>Bacteria</taxon>
        <taxon>Bacillati</taxon>
        <taxon>Bacillota</taxon>
        <taxon>Bacilli</taxon>
        <taxon>Bacillales</taxon>
        <taxon>Bacillales Family X. Incertae Sedis</taxon>
        <taxon>Hydrogenibacillus</taxon>
    </lineage>
</organism>
<dbReference type="GO" id="GO:0003995">
    <property type="term" value="F:acyl-CoA dehydrogenase activity"/>
    <property type="evidence" value="ECO:0007669"/>
    <property type="project" value="TreeGrafter"/>
</dbReference>